<organism evidence="3 4">
    <name type="scientific">Hungatella hathewayi WAL-18680</name>
    <dbReference type="NCBI Taxonomy" id="742737"/>
    <lineage>
        <taxon>Bacteria</taxon>
        <taxon>Bacillati</taxon>
        <taxon>Bacillota</taxon>
        <taxon>Clostridia</taxon>
        <taxon>Lachnospirales</taxon>
        <taxon>Lachnospiraceae</taxon>
        <taxon>Hungatella</taxon>
    </lineage>
</organism>
<dbReference type="Proteomes" id="UP000005384">
    <property type="component" value="Unassembled WGS sequence"/>
</dbReference>
<dbReference type="PATRIC" id="fig|742737.3.peg.2922"/>
<dbReference type="OrthoDB" id="2066421at2"/>
<dbReference type="RefSeq" id="WP_006780902.1">
    <property type="nucleotide sequence ID" value="NZ_CP040506.1"/>
</dbReference>
<proteinExistence type="predicted"/>
<accession>G5IHE6</accession>
<feature type="region of interest" description="Disordered" evidence="1">
    <location>
        <begin position="1"/>
        <end position="22"/>
    </location>
</feature>
<dbReference type="InterPro" id="IPR046140">
    <property type="entry name" value="DUF6142"/>
</dbReference>
<dbReference type="Pfam" id="PF19639">
    <property type="entry name" value="DUF6142"/>
    <property type="match status" value="1"/>
</dbReference>
<keyword evidence="2" id="KW-0812">Transmembrane</keyword>
<feature type="transmembrane region" description="Helical" evidence="2">
    <location>
        <begin position="121"/>
        <end position="144"/>
    </location>
</feature>
<feature type="transmembrane region" description="Helical" evidence="2">
    <location>
        <begin position="86"/>
        <end position="109"/>
    </location>
</feature>
<feature type="transmembrane region" description="Helical" evidence="2">
    <location>
        <begin position="59"/>
        <end position="80"/>
    </location>
</feature>
<dbReference type="AlphaFoldDB" id="G5IHE6"/>
<evidence type="ECO:0000256" key="1">
    <source>
        <dbReference type="SAM" id="MobiDB-lite"/>
    </source>
</evidence>
<keyword evidence="2" id="KW-1133">Transmembrane helix</keyword>
<gene>
    <name evidence="3" type="ORF">HMPREF9473_02924</name>
</gene>
<protein>
    <submittedName>
        <fullName evidence="3">Uncharacterized protein</fullName>
    </submittedName>
</protein>
<name>G5IHE6_9FIRM</name>
<dbReference type="HOGENOM" id="CLU_158486_0_0_9"/>
<dbReference type="EMBL" id="ADLN01000077">
    <property type="protein sequence ID" value="EHI59073.1"/>
    <property type="molecule type" value="Genomic_DNA"/>
</dbReference>
<keyword evidence="2" id="KW-0472">Membrane</keyword>
<evidence type="ECO:0000313" key="3">
    <source>
        <dbReference type="EMBL" id="EHI59073.1"/>
    </source>
</evidence>
<evidence type="ECO:0000256" key="2">
    <source>
        <dbReference type="SAM" id="Phobius"/>
    </source>
</evidence>
<reference evidence="3 4" key="1">
    <citation type="submission" date="2011-08" db="EMBL/GenBank/DDBJ databases">
        <title>The Genome Sequence of Clostridium hathewayi WAL-18680.</title>
        <authorList>
            <consortium name="The Broad Institute Genome Sequencing Platform"/>
            <person name="Earl A."/>
            <person name="Ward D."/>
            <person name="Feldgarden M."/>
            <person name="Gevers D."/>
            <person name="Finegold S.M."/>
            <person name="Summanen P.H."/>
            <person name="Molitoris D.R."/>
            <person name="Song M."/>
            <person name="Daigneault M."/>
            <person name="Allen-Vercoe E."/>
            <person name="Young S.K."/>
            <person name="Zeng Q."/>
            <person name="Gargeya S."/>
            <person name="Fitzgerald M."/>
            <person name="Haas B."/>
            <person name="Abouelleil A."/>
            <person name="Alvarado L."/>
            <person name="Arachchi H.M."/>
            <person name="Berlin A."/>
            <person name="Brown A."/>
            <person name="Chapman S.B."/>
            <person name="Chen Z."/>
            <person name="Dunbar C."/>
            <person name="Freedman E."/>
            <person name="Gearin G."/>
            <person name="Gellesch M."/>
            <person name="Goldberg J."/>
            <person name="Griggs A."/>
            <person name="Gujja S."/>
            <person name="Heiman D."/>
            <person name="Howarth C."/>
            <person name="Larson L."/>
            <person name="Lui A."/>
            <person name="MacDonald P.J.P."/>
            <person name="Montmayeur A."/>
            <person name="Murphy C."/>
            <person name="Neiman D."/>
            <person name="Pearson M."/>
            <person name="Priest M."/>
            <person name="Roberts A."/>
            <person name="Saif S."/>
            <person name="Shea T."/>
            <person name="Shenoy N."/>
            <person name="Sisk P."/>
            <person name="Stolte C."/>
            <person name="Sykes S."/>
            <person name="Wortman J."/>
            <person name="Nusbaum C."/>
            <person name="Birren B."/>
        </authorList>
    </citation>
    <scope>NUCLEOTIDE SEQUENCE [LARGE SCALE GENOMIC DNA]</scope>
    <source>
        <strain evidence="3 4">WAL-18680</strain>
    </source>
</reference>
<keyword evidence="4" id="KW-1185">Reference proteome</keyword>
<comment type="caution">
    <text evidence="3">The sequence shown here is derived from an EMBL/GenBank/DDBJ whole genome shotgun (WGS) entry which is preliminary data.</text>
</comment>
<sequence length="146" mass="15976">MPGKVAWTKYKKKRPNETKEEREARIAREMRKAKHAKEVSAVVPSRVSYVKKPFAENSLFSIGLSIVALAFLALGVAGSVRTQGQGALNVGAFGLCSLLVSLVAVWYGIRSFREKDKNYILARIGTGVGVVLILAWLVMILLGMRG</sequence>
<evidence type="ECO:0000313" key="4">
    <source>
        <dbReference type="Proteomes" id="UP000005384"/>
    </source>
</evidence>